<dbReference type="AlphaFoldDB" id="A0A0N5CAR6"/>
<keyword evidence="1" id="KW-1133">Transmembrane helix</keyword>
<dbReference type="WBParaSite" id="SPAL_0001498500.1">
    <property type="protein sequence ID" value="SPAL_0001498500.1"/>
    <property type="gene ID" value="SPAL_0001498500"/>
</dbReference>
<proteinExistence type="predicted"/>
<keyword evidence="1" id="KW-0472">Membrane</keyword>
<evidence type="ECO:0000313" key="2">
    <source>
        <dbReference type="Proteomes" id="UP000046392"/>
    </source>
</evidence>
<protein>
    <submittedName>
        <fullName evidence="3">Uncharacterized protein</fullName>
    </submittedName>
</protein>
<keyword evidence="1" id="KW-0812">Transmembrane</keyword>
<evidence type="ECO:0000256" key="1">
    <source>
        <dbReference type="SAM" id="Phobius"/>
    </source>
</evidence>
<dbReference type="Proteomes" id="UP000046392">
    <property type="component" value="Unplaced"/>
</dbReference>
<reference evidence="3" key="1">
    <citation type="submission" date="2017-02" db="UniProtKB">
        <authorList>
            <consortium name="WormBaseParasite"/>
        </authorList>
    </citation>
    <scope>IDENTIFICATION</scope>
</reference>
<keyword evidence="2" id="KW-1185">Reference proteome</keyword>
<sequence length="223" mass="27047">MKSDDTSQVIDNGKSDENYLKSRDSISLEDLAQWLVRDSNCKIRHPPAKEEIYIREKERKPAVQISNFTRNHKIERNLKIDVSNPELPEFMIDFLEKYKEHAKEGENSKVWRDLLYQQRNMYDRYHYMRKPYETNKQYDKRTAEWEAQSPKEKDTEYEAEVAKYDKETKKLFKKYGDSLPSHLKWRPYPYEKILLFKFSLIFTILLLFYNPIVLFLLFDNFST</sequence>
<organism evidence="2 3">
    <name type="scientific">Strongyloides papillosus</name>
    <name type="common">Intestinal threadworm</name>
    <dbReference type="NCBI Taxonomy" id="174720"/>
    <lineage>
        <taxon>Eukaryota</taxon>
        <taxon>Metazoa</taxon>
        <taxon>Ecdysozoa</taxon>
        <taxon>Nematoda</taxon>
        <taxon>Chromadorea</taxon>
        <taxon>Rhabditida</taxon>
        <taxon>Tylenchina</taxon>
        <taxon>Panagrolaimomorpha</taxon>
        <taxon>Strongyloidoidea</taxon>
        <taxon>Strongyloididae</taxon>
        <taxon>Strongyloides</taxon>
    </lineage>
</organism>
<accession>A0A0N5CAR6</accession>
<evidence type="ECO:0000313" key="3">
    <source>
        <dbReference type="WBParaSite" id="SPAL_0001498500.1"/>
    </source>
</evidence>
<feature type="transmembrane region" description="Helical" evidence="1">
    <location>
        <begin position="194"/>
        <end position="218"/>
    </location>
</feature>
<name>A0A0N5CAR6_STREA</name>